<protein>
    <submittedName>
        <fullName evidence="2">Uncharacterized protein</fullName>
    </submittedName>
</protein>
<dbReference type="EMBL" id="BMAV01006902">
    <property type="protein sequence ID" value="GFY49240.1"/>
    <property type="molecule type" value="Genomic_DNA"/>
</dbReference>
<keyword evidence="1" id="KW-1133">Transmembrane helix</keyword>
<gene>
    <name evidence="2" type="ORF">TNIN_383761</name>
</gene>
<reference evidence="2" key="1">
    <citation type="submission" date="2020-08" db="EMBL/GenBank/DDBJ databases">
        <title>Multicomponent nature underlies the extraordinary mechanical properties of spider dragline silk.</title>
        <authorList>
            <person name="Kono N."/>
            <person name="Nakamura H."/>
            <person name="Mori M."/>
            <person name="Yoshida Y."/>
            <person name="Ohtoshi R."/>
            <person name="Malay A.D."/>
            <person name="Moran D.A.P."/>
            <person name="Tomita M."/>
            <person name="Numata K."/>
            <person name="Arakawa K."/>
        </authorList>
    </citation>
    <scope>NUCLEOTIDE SEQUENCE</scope>
</reference>
<accession>A0A8X6XAH6</accession>
<evidence type="ECO:0000313" key="3">
    <source>
        <dbReference type="Proteomes" id="UP000886998"/>
    </source>
</evidence>
<organism evidence="2 3">
    <name type="scientific">Trichonephila inaurata madagascariensis</name>
    <dbReference type="NCBI Taxonomy" id="2747483"/>
    <lineage>
        <taxon>Eukaryota</taxon>
        <taxon>Metazoa</taxon>
        <taxon>Ecdysozoa</taxon>
        <taxon>Arthropoda</taxon>
        <taxon>Chelicerata</taxon>
        <taxon>Arachnida</taxon>
        <taxon>Araneae</taxon>
        <taxon>Araneomorphae</taxon>
        <taxon>Entelegynae</taxon>
        <taxon>Araneoidea</taxon>
        <taxon>Nephilidae</taxon>
        <taxon>Trichonephila</taxon>
        <taxon>Trichonephila inaurata</taxon>
    </lineage>
</organism>
<keyword evidence="1" id="KW-0472">Membrane</keyword>
<keyword evidence="3" id="KW-1185">Reference proteome</keyword>
<evidence type="ECO:0000313" key="2">
    <source>
        <dbReference type="EMBL" id="GFY49240.1"/>
    </source>
</evidence>
<dbReference type="AlphaFoldDB" id="A0A8X6XAH6"/>
<proteinExistence type="predicted"/>
<feature type="transmembrane region" description="Helical" evidence="1">
    <location>
        <begin position="94"/>
        <end position="118"/>
    </location>
</feature>
<name>A0A8X6XAH6_9ARAC</name>
<evidence type="ECO:0000256" key="1">
    <source>
        <dbReference type="SAM" id="Phobius"/>
    </source>
</evidence>
<comment type="caution">
    <text evidence="2">The sequence shown here is derived from an EMBL/GenBank/DDBJ whole genome shotgun (WGS) entry which is preliminary data.</text>
</comment>
<dbReference type="Proteomes" id="UP000886998">
    <property type="component" value="Unassembled WGS sequence"/>
</dbReference>
<sequence length="157" mass="17089">MSTFCVEVGKGRLPTIKTKISNCREEVKSKFGGITVFGGASSRGDALPASLVLNLQNHWIQLGWGQTPAGVRSLGSGRRAKKEMMTNLDGEDGMMIVIIVSIWGQINSVIISGGHILVQVKRFESRIGKHYVNRLGSRSLAGVRSSKSYVSTPRWSN</sequence>
<keyword evidence="1" id="KW-0812">Transmembrane</keyword>